<evidence type="ECO:0000313" key="4">
    <source>
        <dbReference type="Proteomes" id="UP000002852"/>
    </source>
</evidence>
<evidence type="ECO:0000313" key="3">
    <source>
        <dbReference type="Ensembl" id="ENSXMAP00000033311.1"/>
    </source>
</evidence>
<evidence type="ECO:0000256" key="1">
    <source>
        <dbReference type="ARBA" id="ARBA00023157"/>
    </source>
</evidence>
<dbReference type="Proteomes" id="UP000002852">
    <property type="component" value="Unassembled WGS sequence"/>
</dbReference>
<name>A0A3B5QRV2_XIPMA</name>
<keyword evidence="4" id="KW-1185">Reference proteome</keyword>
<dbReference type="InterPro" id="IPR018114">
    <property type="entry name" value="TRYPSIN_HIS"/>
</dbReference>
<dbReference type="Ensembl" id="ENSXMAT00000038317.1">
    <property type="protein sequence ID" value="ENSXMAP00000033311.1"/>
    <property type="gene ID" value="ENSXMAG00000026537.1"/>
</dbReference>
<dbReference type="InterPro" id="IPR009003">
    <property type="entry name" value="Peptidase_S1_PA"/>
</dbReference>
<dbReference type="GeneTree" id="ENSGT01150000287084"/>
<dbReference type="Gene3D" id="2.40.10.10">
    <property type="entry name" value="Trypsin-like serine proteases"/>
    <property type="match status" value="1"/>
</dbReference>
<accession>A0A3B5QRV2</accession>
<dbReference type="GO" id="GO:0030141">
    <property type="term" value="C:secretory granule"/>
    <property type="evidence" value="ECO:0007669"/>
    <property type="project" value="TreeGrafter"/>
</dbReference>
<dbReference type="InterPro" id="IPR001314">
    <property type="entry name" value="Peptidase_S1A"/>
</dbReference>
<dbReference type="AlphaFoldDB" id="A0A3B5QRV2"/>
<dbReference type="PROSITE" id="PS00134">
    <property type="entry name" value="TRYPSIN_HIS"/>
    <property type="match status" value="1"/>
</dbReference>
<reference evidence="3" key="4">
    <citation type="submission" date="2025-09" db="UniProtKB">
        <authorList>
            <consortium name="Ensembl"/>
        </authorList>
    </citation>
    <scope>IDENTIFICATION</scope>
    <source>
        <strain evidence="3">JP 163 A</strain>
    </source>
</reference>
<dbReference type="Pfam" id="PF00089">
    <property type="entry name" value="Trypsin"/>
    <property type="match status" value="1"/>
</dbReference>
<sequence length="175" mass="20320">VTGFFYSIKSGHEFLAEAQNKDANFVSLFLQYFPTDKGKLSVLQHKYIFDNDTHMSLCGGSLIHRQWILTAAHCWKSEPGWTTTAKLGVHPRTATQEKQIIQHNPVIYVNKWHYQHDIMLLKLQRPSHLTSIVSLNVGFSNDGKTTQKPRHMLQLGFWGKCFICKIIYQWNKNIF</sequence>
<dbReference type="PROSITE" id="PS50240">
    <property type="entry name" value="TRYPSIN_DOM"/>
    <property type="match status" value="1"/>
</dbReference>
<dbReference type="PANTHER" id="PTHR24271:SF63">
    <property type="entry name" value="KALLIKREIN-12"/>
    <property type="match status" value="1"/>
</dbReference>
<dbReference type="InterPro" id="IPR043504">
    <property type="entry name" value="Peptidase_S1_PA_chymotrypsin"/>
</dbReference>
<dbReference type="InParanoid" id="A0A3B5QRV2"/>
<dbReference type="PRINTS" id="PR00722">
    <property type="entry name" value="CHYMOTRYPSIN"/>
</dbReference>
<organism evidence="3 4">
    <name type="scientific">Xiphophorus maculatus</name>
    <name type="common">Southern platyfish</name>
    <name type="synonym">Platypoecilus maculatus</name>
    <dbReference type="NCBI Taxonomy" id="8083"/>
    <lineage>
        <taxon>Eukaryota</taxon>
        <taxon>Metazoa</taxon>
        <taxon>Chordata</taxon>
        <taxon>Craniata</taxon>
        <taxon>Vertebrata</taxon>
        <taxon>Euteleostomi</taxon>
        <taxon>Actinopterygii</taxon>
        <taxon>Neopterygii</taxon>
        <taxon>Teleostei</taxon>
        <taxon>Neoteleostei</taxon>
        <taxon>Acanthomorphata</taxon>
        <taxon>Ovalentaria</taxon>
        <taxon>Atherinomorphae</taxon>
        <taxon>Cyprinodontiformes</taxon>
        <taxon>Poeciliidae</taxon>
        <taxon>Poeciliinae</taxon>
        <taxon>Xiphophorus</taxon>
    </lineage>
</organism>
<feature type="domain" description="Peptidase S1" evidence="2">
    <location>
        <begin position="8"/>
        <end position="160"/>
    </location>
</feature>
<dbReference type="GO" id="GO:0004252">
    <property type="term" value="F:serine-type endopeptidase activity"/>
    <property type="evidence" value="ECO:0007669"/>
    <property type="project" value="InterPro"/>
</dbReference>
<evidence type="ECO:0000259" key="2">
    <source>
        <dbReference type="PROSITE" id="PS50240"/>
    </source>
</evidence>
<dbReference type="PANTHER" id="PTHR24271">
    <property type="entry name" value="KALLIKREIN-RELATED"/>
    <property type="match status" value="1"/>
</dbReference>
<reference evidence="3" key="3">
    <citation type="submission" date="2025-08" db="UniProtKB">
        <authorList>
            <consortium name="Ensembl"/>
        </authorList>
    </citation>
    <scope>IDENTIFICATION</scope>
    <source>
        <strain evidence="3">JP 163 A</strain>
    </source>
</reference>
<dbReference type="SUPFAM" id="SSF50494">
    <property type="entry name" value="Trypsin-like serine proteases"/>
    <property type="match status" value="1"/>
</dbReference>
<reference evidence="4" key="1">
    <citation type="submission" date="2012-01" db="EMBL/GenBank/DDBJ databases">
        <authorList>
            <person name="Walter R."/>
            <person name="Schartl M."/>
            <person name="Warren W."/>
        </authorList>
    </citation>
    <scope>NUCLEOTIDE SEQUENCE [LARGE SCALE GENOMIC DNA]</scope>
    <source>
        <strain evidence="4">JP 163 A</strain>
    </source>
</reference>
<reference evidence="4" key="2">
    <citation type="journal article" date="2013" name="Nat. Genet.">
        <title>The genome of the platyfish, Xiphophorus maculatus, provides insights into evolutionary adaptation and several complex traits.</title>
        <authorList>
            <person name="Schartl M."/>
            <person name="Walter R.B."/>
            <person name="Shen Y."/>
            <person name="Garcia T."/>
            <person name="Catchen J."/>
            <person name="Amores A."/>
            <person name="Braasch I."/>
            <person name="Chalopin D."/>
            <person name="Volff J.N."/>
            <person name="Lesch K.P."/>
            <person name="Bisazza A."/>
            <person name="Minx P."/>
            <person name="Hillier L."/>
            <person name="Wilson R.K."/>
            <person name="Fuerstenberg S."/>
            <person name="Boore J."/>
            <person name="Searle S."/>
            <person name="Postlethwait J.H."/>
            <person name="Warren W.C."/>
        </authorList>
    </citation>
    <scope>NUCLEOTIDE SEQUENCE [LARGE SCALE GENOMIC DNA]</scope>
    <source>
        <strain evidence="4">JP 163 A</strain>
    </source>
</reference>
<proteinExistence type="predicted"/>
<dbReference type="InterPro" id="IPR001254">
    <property type="entry name" value="Trypsin_dom"/>
</dbReference>
<keyword evidence="1" id="KW-1015">Disulfide bond</keyword>
<protein>
    <recommendedName>
        <fullName evidence="2">Peptidase S1 domain-containing protein</fullName>
    </recommendedName>
</protein>
<dbReference type="GO" id="GO:0006508">
    <property type="term" value="P:proteolysis"/>
    <property type="evidence" value="ECO:0007669"/>
    <property type="project" value="InterPro"/>
</dbReference>